<reference evidence="4 5" key="1">
    <citation type="submission" date="2011-02" db="EMBL/GenBank/DDBJ databases">
        <title>The Genome Sequence of Sphaeroforma arctica JP610.</title>
        <authorList>
            <consortium name="The Broad Institute Genome Sequencing Platform"/>
            <person name="Russ C."/>
            <person name="Cuomo C."/>
            <person name="Young S.K."/>
            <person name="Zeng Q."/>
            <person name="Gargeya S."/>
            <person name="Alvarado L."/>
            <person name="Berlin A."/>
            <person name="Chapman S.B."/>
            <person name="Chen Z."/>
            <person name="Freedman E."/>
            <person name="Gellesch M."/>
            <person name="Goldberg J."/>
            <person name="Griggs A."/>
            <person name="Gujja S."/>
            <person name="Heilman E."/>
            <person name="Heiman D."/>
            <person name="Howarth C."/>
            <person name="Mehta T."/>
            <person name="Neiman D."/>
            <person name="Pearson M."/>
            <person name="Roberts A."/>
            <person name="Saif S."/>
            <person name="Shea T."/>
            <person name="Shenoy N."/>
            <person name="Sisk P."/>
            <person name="Stolte C."/>
            <person name="Sykes S."/>
            <person name="White J."/>
            <person name="Yandava C."/>
            <person name="Burger G."/>
            <person name="Gray M.W."/>
            <person name="Holland P.W.H."/>
            <person name="King N."/>
            <person name="Lang F.B.F."/>
            <person name="Roger A.J."/>
            <person name="Ruiz-Trillo I."/>
            <person name="Haas B."/>
            <person name="Nusbaum C."/>
            <person name="Birren B."/>
        </authorList>
    </citation>
    <scope>NUCLEOTIDE SEQUENCE [LARGE SCALE GENOMIC DNA]</scope>
    <source>
        <strain evidence="4 5">JP610</strain>
    </source>
</reference>
<feature type="compositionally biased region" description="Basic and acidic residues" evidence="2">
    <location>
        <begin position="250"/>
        <end position="328"/>
    </location>
</feature>
<feature type="compositionally biased region" description="Basic and acidic residues" evidence="2">
    <location>
        <begin position="1051"/>
        <end position="1068"/>
    </location>
</feature>
<dbReference type="RefSeq" id="XP_014152751.1">
    <property type="nucleotide sequence ID" value="XM_014297276.1"/>
</dbReference>
<feature type="compositionally biased region" description="Basic and acidic residues" evidence="2">
    <location>
        <begin position="558"/>
        <end position="588"/>
    </location>
</feature>
<feature type="region of interest" description="Disordered" evidence="2">
    <location>
        <begin position="1051"/>
        <end position="1124"/>
    </location>
</feature>
<dbReference type="EMBL" id="KQ242412">
    <property type="protein sequence ID" value="KNC78849.1"/>
    <property type="molecule type" value="Genomic_DNA"/>
</dbReference>
<protein>
    <recommendedName>
        <fullName evidence="3">Synergin gamma C-terminal domain-containing protein</fullName>
    </recommendedName>
</protein>
<gene>
    <name evidence="4" type="ORF">SARC_08733</name>
</gene>
<feature type="compositionally biased region" description="Basic and acidic residues" evidence="2">
    <location>
        <begin position="388"/>
        <end position="399"/>
    </location>
</feature>
<evidence type="ECO:0000259" key="3">
    <source>
        <dbReference type="Pfam" id="PF25999"/>
    </source>
</evidence>
<feature type="compositionally biased region" description="Low complexity" evidence="2">
    <location>
        <begin position="71"/>
        <end position="87"/>
    </location>
</feature>
<feature type="region of interest" description="Disordered" evidence="2">
    <location>
        <begin position="974"/>
        <end position="1001"/>
    </location>
</feature>
<feature type="compositionally biased region" description="Low complexity" evidence="2">
    <location>
        <begin position="1"/>
        <end position="16"/>
    </location>
</feature>
<dbReference type="PANTHER" id="PTHR15463:SF2">
    <property type="entry name" value="SYNERGIN GAMMA"/>
    <property type="match status" value="1"/>
</dbReference>
<feature type="compositionally biased region" description="Basic and acidic residues" evidence="2">
    <location>
        <begin position="484"/>
        <end position="547"/>
    </location>
</feature>
<feature type="region of interest" description="Disordered" evidence="2">
    <location>
        <begin position="388"/>
        <end position="426"/>
    </location>
</feature>
<feature type="region of interest" description="Disordered" evidence="2">
    <location>
        <begin position="465"/>
        <end position="588"/>
    </location>
</feature>
<dbReference type="OrthoDB" id="524326at2759"/>
<evidence type="ECO:0000313" key="4">
    <source>
        <dbReference type="EMBL" id="KNC78849.1"/>
    </source>
</evidence>
<feature type="domain" description="Synergin gamma C-terminal" evidence="3">
    <location>
        <begin position="1127"/>
        <end position="1333"/>
    </location>
</feature>
<feature type="compositionally biased region" description="Low complexity" evidence="2">
    <location>
        <begin position="35"/>
        <end position="49"/>
    </location>
</feature>
<dbReference type="Pfam" id="PF25999">
    <property type="entry name" value="SYNRG_C"/>
    <property type="match status" value="1"/>
</dbReference>
<dbReference type="GeneID" id="25909237"/>
<dbReference type="InterPro" id="IPR059024">
    <property type="entry name" value="SYNRG_C"/>
</dbReference>
<name>A0A0L0FQ58_9EUKA</name>
<feature type="compositionally biased region" description="Basic and acidic residues" evidence="2">
    <location>
        <begin position="220"/>
        <end position="237"/>
    </location>
</feature>
<feature type="region of interest" description="Disordered" evidence="2">
    <location>
        <begin position="1"/>
        <end position="96"/>
    </location>
</feature>
<feature type="compositionally biased region" description="Polar residues" evidence="2">
    <location>
        <begin position="1272"/>
        <end position="1284"/>
    </location>
</feature>
<feature type="compositionally biased region" description="Low complexity" evidence="2">
    <location>
        <begin position="473"/>
        <end position="483"/>
    </location>
</feature>
<evidence type="ECO:0000256" key="2">
    <source>
        <dbReference type="SAM" id="MobiDB-lite"/>
    </source>
</evidence>
<feature type="compositionally biased region" description="Basic and acidic residues" evidence="2">
    <location>
        <begin position="414"/>
        <end position="426"/>
    </location>
</feature>
<dbReference type="InterPro" id="IPR039656">
    <property type="entry name" value="SYNRG"/>
</dbReference>
<feature type="compositionally biased region" description="Acidic residues" evidence="2">
    <location>
        <begin position="238"/>
        <end position="249"/>
    </location>
</feature>
<feature type="region of interest" description="Disordered" evidence="2">
    <location>
        <begin position="1272"/>
        <end position="1299"/>
    </location>
</feature>
<feature type="coiled-coil region" evidence="1">
    <location>
        <begin position="162"/>
        <end position="189"/>
    </location>
</feature>
<dbReference type="GO" id="GO:0030130">
    <property type="term" value="C:clathrin coat of trans-Golgi network vesicle"/>
    <property type="evidence" value="ECO:0007669"/>
    <property type="project" value="TreeGrafter"/>
</dbReference>
<feature type="compositionally biased region" description="Basic and acidic residues" evidence="2">
    <location>
        <begin position="1111"/>
        <end position="1124"/>
    </location>
</feature>
<feature type="compositionally biased region" description="Polar residues" evidence="2">
    <location>
        <begin position="1100"/>
        <end position="1110"/>
    </location>
</feature>
<dbReference type="PANTHER" id="PTHR15463">
    <property type="entry name" value="AP1 GAMMA SUBUNIT BINDING PROTEIN 1"/>
    <property type="match status" value="1"/>
</dbReference>
<dbReference type="Proteomes" id="UP000054560">
    <property type="component" value="Unassembled WGS sequence"/>
</dbReference>
<proteinExistence type="predicted"/>
<accession>A0A0L0FQ58</accession>
<feature type="region of interest" description="Disordered" evidence="2">
    <location>
        <begin position="220"/>
        <end position="328"/>
    </location>
</feature>
<dbReference type="STRING" id="667725.A0A0L0FQ58"/>
<organism evidence="4 5">
    <name type="scientific">Sphaeroforma arctica JP610</name>
    <dbReference type="NCBI Taxonomy" id="667725"/>
    <lineage>
        <taxon>Eukaryota</taxon>
        <taxon>Ichthyosporea</taxon>
        <taxon>Ichthyophonida</taxon>
        <taxon>Sphaeroforma</taxon>
    </lineage>
</organism>
<keyword evidence="5" id="KW-1185">Reference proteome</keyword>
<sequence>MQQQHQLITQQNLQPQYNVPQQTVTDNGFGDCGFSGASPTPTSKPPTGTLFDGNQEWAEFSFSKSTTASPQPTNNSQQQYQLQQENNTFNSGSIPPDPKCQVELLLERSLNFGSGADKKDPKQGFQKVEINRRIGGYKEVHQASVKSANWGNLTADMSDMFKDEETLKREKAEAEAAALVAKEEALQKALQAQFAAQKMADEQQHAAAILYQQQTQALEEQERSNVREKNSGTRDIDQADDFGDFEGDEPSSRRGSQGDRHKNNDRDRESRHHHRATEQRSRRSDANYRDRYEKQEDARHRRVDGHERAYERTRRERNGGGDGHEKDIRIRRGTDGVADKWDRRDDGGDGHEKDIRIRRGMDGVADKWDRRDDGGGFFARHRVSTEIMDKNAGSRDKQRSSGNGKAVRPPAIRGVHENSGDHQKEVHKIAAPILKINLHTEGKMHMPAPPQLHLETLATEGIDRVTSPDLPVENANSRQNSASRENRRNARQTPTERERARRAERERGEGMPPHKDEETIVERSHAVTKRDKIVDREARRQADREALDGPSAACHKGNRFEGAKRDLLQDSDQTKRDRDGRRAFGDFVEKSTSNDGAVLPIIGLHPSSRSSTQVAAPNENSNDFVDWARARQPITGTKVEDGDDAFGEFESEMAENSDHTNYFKRDDEASRIDPGLVRLASTGESTRRRKGSGSVRHTIIKNTASNSILPHAHVVPHESVPEGSDAGPDLDIWAAPSSTKVRNSLDLGFRPADEIDDDGDDYGYSFGGSFGVGLAETSEDRPNISSNSNELPTHDESVVFNPSLYSRGHERSEREITAERGLPGDSINGDLYEVANAQIGSTKSSTPAHLDHVSTGTIMVSVGTPNAAKDLFASFTNGDEDDRNNDDDFGDFGGFDTNFEENLAPGMGIAMAFSTQAYSHDPAAPDHDVQSKYKKGNEASGKFDLSIKEDHNEVDLETPVSDVDKVTTDAKRAMTVASDQSDPHEKEYERDEIEQPESSPAVIRKFSEDSPAYIKAREFAEHATGSVNYDDALSTFMTDLDTLVAEKKATEHEHGIDENKNKFIDHGRQPSLVRKVAPGQNTSRIATPPPTDGDLYSYFRSASESENPSETIHDRDSLSPTVDDRESKWSRLLTRCMAVLTTAQRTLDRMQHTASKITIEEVMEAPQTRNYLIGIAEIYMLSRRIQAGVDEDMVGCCRLMEDIDRVWQGLIPHVEGICLTQVNEVEYEGIAKPSSSIQPESANVGNVLRDGKEVFNCAICLCYVRVTNASNKESTDPVSENDNVVQGEEDHSAEPTNYSYQPNTAVAHINGSVYHVTCANFWIREVTPSVPNLRCQ</sequence>
<evidence type="ECO:0000256" key="1">
    <source>
        <dbReference type="SAM" id="Coils"/>
    </source>
</evidence>
<feature type="compositionally biased region" description="Polar residues" evidence="2">
    <location>
        <begin position="17"/>
        <end position="26"/>
    </location>
</feature>
<evidence type="ECO:0000313" key="5">
    <source>
        <dbReference type="Proteomes" id="UP000054560"/>
    </source>
</evidence>
<keyword evidence="1" id="KW-0175">Coiled coil</keyword>